<dbReference type="Gene3D" id="2.130.10.10">
    <property type="entry name" value="YVTN repeat-like/Quinoprotein amine dehydrogenase"/>
    <property type="match status" value="4"/>
</dbReference>
<evidence type="ECO:0000313" key="6">
    <source>
        <dbReference type="Proteomes" id="UP001596208"/>
    </source>
</evidence>
<evidence type="ECO:0000256" key="3">
    <source>
        <dbReference type="PROSITE-ProRule" id="PRU00221"/>
    </source>
</evidence>
<reference evidence="6" key="1">
    <citation type="journal article" date="2019" name="Int. J. Syst. Evol. Microbiol.">
        <title>The Global Catalogue of Microorganisms (GCM) 10K type strain sequencing project: providing services to taxonomists for standard genome sequencing and annotation.</title>
        <authorList>
            <consortium name="The Broad Institute Genomics Platform"/>
            <consortium name="The Broad Institute Genome Sequencing Center for Infectious Disease"/>
            <person name="Wu L."/>
            <person name="Ma J."/>
        </authorList>
    </citation>
    <scope>NUCLEOTIDE SEQUENCE [LARGE SCALE GENOMIC DNA]</scope>
    <source>
        <strain evidence="6">CGMCC 4.1721</strain>
    </source>
</reference>
<dbReference type="SUPFAM" id="SSF69322">
    <property type="entry name" value="Tricorn protease domain 2"/>
    <property type="match status" value="1"/>
</dbReference>
<dbReference type="PROSITE" id="PS00678">
    <property type="entry name" value="WD_REPEATS_1"/>
    <property type="match status" value="5"/>
</dbReference>
<feature type="repeat" description="WD" evidence="3">
    <location>
        <begin position="918"/>
        <end position="959"/>
    </location>
</feature>
<keyword evidence="1 3" id="KW-0853">WD repeat</keyword>
<dbReference type="EMBL" id="JBHSKI010000006">
    <property type="protein sequence ID" value="MFC5171999.1"/>
    <property type="molecule type" value="Genomic_DNA"/>
</dbReference>
<feature type="repeat" description="WD" evidence="3">
    <location>
        <begin position="1253"/>
        <end position="1294"/>
    </location>
</feature>
<proteinExistence type="predicted"/>
<evidence type="ECO:0000256" key="2">
    <source>
        <dbReference type="ARBA" id="ARBA00022737"/>
    </source>
</evidence>
<dbReference type="PANTHER" id="PTHR19848">
    <property type="entry name" value="WD40 REPEAT PROTEIN"/>
    <property type="match status" value="1"/>
</dbReference>
<dbReference type="PRINTS" id="PR00320">
    <property type="entry name" value="GPROTEINBRPT"/>
</dbReference>
<dbReference type="PANTHER" id="PTHR19848:SF8">
    <property type="entry name" value="F-BOX AND WD REPEAT DOMAIN CONTAINING 7"/>
    <property type="match status" value="1"/>
</dbReference>
<dbReference type="Pfam" id="PF00400">
    <property type="entry name" value="WD40"/>
    <property type="match status" value="7"/>
</dbReference>
<dbReference type="InterPro" id="IPR027417">
    <property type="entry name" value="P-loop_NTPase"/>
</dbReference>
<evidence type="ECO:0000313" key="5">
    <source>
        <dbReference type="EMBL" id="MFC5171999.1"/>
    </source>
</evidence>
<gene>
    <name evidence="5" type="ORF">ACFPRK_15510</name>
</gene>
<feature type="repeat" description="WD" evidence="3">
    <location>
        <begin position="1221"/>
        <end position="1252"/>
    </location>
</feature>
<dbReference type="InterPro" id="IPR009003">
    <property type="entry name" value="Peptidase_S1_PA"/>
</dbReference>
<dbReference type="SMART" id="SM00320">
    <property type="entry name" value="WD40"/>
    <property type="match status" value="11"/>
</dbReference>
<feature type="repeat" description="WD" evidence="3">
    <location>
        <begin position="969"/>
        <end position="1003"/>
    </location>
</feature>
<evidence type="ECO:0000259" key="4">
    <source>
        <dbReference type="Pfam" id="PF20703"/>
    </source>
</evidence>
<dbReference type="SUPFAM" id="SSF50494">
    <property type="entry name" value="Trypsin-like serine proteases"/>
    <property type="match status" value="1"/>
</dbReference>
<organism evidence="5 6">
    <name type="scientific">Streptomyces mutomycini</name>
    <dbReference type="NCBI Taxonomy" id="284036"/>
    <lineage>
        <taxon>Bacteria</taxon>
        <taxon>Bacillati</taxon>
        <taxon>Actinomycetota</taxon>
        <taxon>Actinomycetes</taxon>
        <taxon>Kitasatosporales</taxon>
        <taxon>Streptomycetaceae</taxon>
        <taxon>Streptomyces</taxon>
    </lineage>
</organism>
<name>A0ABW0B433_9ACTN</name>
<dbReference type="SUPFAM" id="SSF50998">
    <property type="entry name" value="Quinoprotein alcohol dehydrogenase-like"/>
    <property type="match status" value="1"/>
</dbReference>
<dbReference type="InterPro" id="IPR011047">
    <property type="entry name" value="Quinoprotein_ADH-like_sf"/>
</dbReference>
<dbReference type="Gene3D" id="2.40.10.120">
    <property type="match status" value="1"/>
</dbReference>
<evidence type="ECO:0000256" key="1">
    <source>
        <dbReference type="ARBA" id="ARBA00022574"/>
    </source>
</evidence>
<dbReference type="Proteomes" id="UP001596208">
    <property type="component" value="Unassembled WGS sequence"/>
</dbReference>
<keyword evidence="2" id="KW-0677">Repeat</keyword>
<sequence length="1370" mass="146123">MAGTAPEASVARVFAADGRTAGAGFLVQENLLITCAHVARNARVSAGEEVTVHFPHTGHVARSTGILLAEGWRDPEKQDLAFIRLDNTPPGTGAMRLGSSADGRGHRIWSYGFPAQAPSEGHFGYGQAGHLLPVDGMPGGLLQLSDSNDLATGFSGSPVVDETTGLVIGMVTAIGPPDDHLKGLGIAYATPVQAIREAWPGLVDREVCPYLGLDTFTADQAGWFHGRTAAVDQVLEALAGPQRAVLLLGPSGSGKSSLVQAGVLPALAEGRLPGSDRWLPVLVRPGDDLLAELERSGLPRATEGLGAAVAARLDADPLYDQLLLVVDPFEELLREGPGDTGGEPPHACRTALDQLEALAASDVPARMILIMRDDFYPRLAVAPGLRAAVKPGLVDVPATLGVQELRDIITLPAEAVGLRFADGLPQRIVTDVLNAEPARAGAGAQRARSTMLPALELALSELWRRRTDGRLTHDAYQRLGSISGSLATWCNTALHQMAPAQQPIAQRLLTALVRPADEARRIPAVRQQLPLSTLRDIAADAGGGPEVGEVLDALIHTRIIITRNLSDGPRTPVAELIHEALIRDWGELREWVRQDHRFQDWLRRAEEQRARWTAHQRSPEELLSGSVLSEGLEHAAARRLPRETAAFLRASRDHQQARHRRLRRLNSFLAVALATSLLAAGIAVWQRQTAVEAEEMARSRQLAAQSAGLIDSSPDLASLLAVQAYRTKPTEEATAAVYAAAGLPLKLRLPDVTGVAMALSPDGKNLAAVDDEQHVRIWSLSDGKARKLRLPAANLREIVFDPTGKSLAVGTGDGGIRLWDVRSDRQRGEILDSGERPVAALRFTPDGRRLLSSNTDSEITVWNLTAHRPTHRFTGYTVVRAESFHAFSPDGRTVAIGSGNGTLELWDVASGKRKESLASHGAKAIGTLEFSADGALLAVGHQDGSAALWEVTGGEWATTTLQGRDSTLVDDVTFGPDGHTLAAIYNDGTARLWDVPARKTLGVYSRVTEPAVFTPDGRSLLTGGNDGARVWGLSTVLPRLALNADTTQHAGSPPSLVFSPDSRALLARGDTVQLWAPARGRLQGELSGRVAWATAFDAHQRALAVGWSEKGRVELWDVATGRVLAAPGRHDSGYVEAVALSGDGEVLGFVEHGEDAKARLMNTRTGKDLPRVPLPDQDKGQAELALSSDGGVLAVSQGQRTRLWDTAEGKTLATVADTGKLMFSPDGRSLAIGRSEGDIRVWDTTDGSLRATLTGHTRHVTTTAFSADGMTLASSSYDGTVRLWDLSTQRSRTTFSLPGGVVTVVALSPDGRTLAAGTGDRIVRLWDVVLSAPDEAVDTICRAVARDLSAAERRNYAPESGEEPVCPQTL</sequence>
<dbReference type="InterPro" id="IPR049052">
    <property type="entry name" value="nSTAND1"/>
</dbReference>
<comment type="caution">
    <text evidence="5">The sequence shown here is derived from an EMBL/GenBank/DDBJ whole genome shotgun (WGS) entry which is preliminary data.</text>
</comment>
<dbReference type="Pfam" id="PF13365">
    <property type="entry name" value="Trypsin_2"/>
    <property type="match status" value="1"/>
</dbReference>
<dbReference type="CDD" id="cd00200">
    <property type="entry name" value="WD40"/>
    <property type="match status" value="2"/>
</dbReference>
<dbReference type="InterPro" id="IPR015943">
    <property type="entry name" value="WD40/YVTN_repeat-like_dom_sf"/>
</dbReference>
<keyword evidence="6" id="KW-1185">Reference proteome</keyword>
<dbReference type="PROSITE" id="PS50294">
    <property type="entry name" value="WD_REPEATS_REGION"/>
    <property type="match status" value="4"/>
</dbReference>
<feature type="repeat" description="WD" evidence="3">
    <location>
        <begin position="886"/>
        <end position="916"/>
    </location>
</feature>
<dbReference type="RefSeq" id="WP_065847185.1">
    <property type="nucleotide sequence ID" value="NZ_JBHSKI010000006.1"/>
</dbReference>
<dbReference type="Pfam" id="PF20703">
    <property type="entry name" value="nSTAND1"/>
    <property type="match status" value="1"/>
</dbReference>
<protein>
    <submittedName>
        <fullName evidence="5">Trypsin-like peptidase domain-containing protein</fullName>
    </submittedName>
</protein>
<feature type="domain" description="Novel STAND NTPase 1" evidence="4">
    <location>
        <begin position="209"/>
        <end position="619"/>
    </location>
</feature>
<feature type="repeat" description="WD" evidence="3">
    <location>
        <begin position="788"/>
        <end position="829"/>
    </location>
</feature>
<feature type="repeat" description="WD" evidence="3">
    <location>
        <begin position="831"/>
        <end position="872"/>
    </location>
</feature>
<accession>A0ABW0B433</accession>
<dbReference type="InterPro" id="IPR001680">
    <property type="entry name" value="WD40_rpt"/>
</dbReference>
<dbReference type="InterPro" id="IPR019775">
    <property type="entry name" value="WD40_repeat_CS"/>
</dbReference>
<dbReference type="InterPro" id="IPR020472">
    <property type="entry name" value="WD40_PAC1"/>
</dbReference>
<dbReference type="PROSITE" id="PS50082">
    <property type="entry name" value="WD_REPEATS_2"/>
    <property type="match status" value="8"/>
</dbReference>
<dbReference type="SUPFAM" id="SSF52540">
    <property type="entry name" value="P-loop containing nucleoside triphosphate hydrolases"/>
    <property type="match status" value="1"/>
</dbReference>
<feature type="repeat" description="WD" evidence="3">
    <location>
        <begin position="1302"/>
        <end position="1328"/>
    </location>
</feature>